<proteinExistence type="predicted"/>
<accession>A0ABN3TXZ8</accession>
<sequence length="128" mass="13337">MQADFVRRRMAQGLVAAMFAASLVVAGPAAPKAHADIIPSWANPCNLPGGKTVCKKASDGAKSLYHKSGADSLVDGVSDVVNFASDPLGYLEQKLRAGTKGMFSAFGEELTGKKVGEPEKGKKKSKGD</sequence>
<organism evidence="2 3">
    <name type="scientific">Streptomyces luteosporeus</name>
    <dbReference type="NCBI Taxonomy" id="173856"/>
    <lineage>
        <taxon>Bacteria</taxon>
        <taxon>Bacillati</taxon>
        <taxon>Actinomycetota</taxon>
        <taxon>Actinomycetes</taxon>
        <taxon>Kitasatosporales</taxon>
        <taxon>Streptomycetaceae</taxon>
        <taxon>Streptomyces</taxon>
    </lineage>
</organism>
<dbReference type="EMBL" id="BAAASL010000015">
    <property type="protein sequence ID" value="GAA2720394.1"/>
    <property type="molecule type" value="Genomic_DNA"/>
</dbReference>
<evidence type="ECO:0000256" key="1">
    <source>
        <dbReference type="SAM" id="SignalP"/>
    </source>
</evidence>
<reference evidence="2 3" key="1">
    <citation type="journal article" date="2019" name="Int. J. Syst. Evol. Microbiol.">
        <title>The Global Catalogue of Microorganisms (GCM) 10K type strain sequencing project: providing services to taxonomists for standard genome sequencing and annotation.</title>
        <authorList>
            <consortium name="The Broad Institute Genomics Platform"/>
            <consortium name="The Broad Institute Genome Sequencing Center for Infectious Disease"/>
            <person name="Wu L."/>
            <person name="Ma J."/>
        </authorList>
    </citation>
    <scope>NUCLEOTIDE SEQUENCE [LARGE SCALE GENOMIC DNA]</scope>
    <source>
        <strain evidence="2 3">JCM 4542</strain>
    </source>
</reference>
<feature type="signal peptide" evidence="1">
    <location>
        <begin position="1"/>
        <end position="26"/>
    </location>
</feature>
<keyword evidence="3" id="KW-1185">Reference proteome</keyword>
<protein>
    <submittedName>
        <fullName evidence="2">Uncharacterized protein</fullName>
    </submittedName>
</protein>
<feature type="chain" id="PRO_5046963451" evidence="1">
    <location>
        <begin position="27"/>
        <end position="128"/>
    </location>
</feature>
<dbReference type="RefSeq" id="WP_344436806.1">
    <property type="nucleotide sequence ID" value="NZ_BAAASL010000015.1"/>
</dbReference>
<name>A0ABN3TXZ8_9ACTN</name>
<comment type="caution">
    <text evidence="2">The sequence shown here is derived from an EMBL/GenBank/DDBJ whole genome shotgun (WGS) entry which is preliminary data.</text>
</comment>
<evidence type="ECO:0000313" key="3">
    <source>
        <dbReference type="Proteomes" id="UP001500886"/>
    </source>
</evidence>
<evidence type="ECO:0000313" key="2">
    <source>
        <dbReference type="EMBL" id="GAA2720394.1"/>
    </source>
</evidence>
<dbReference type="Proteomes" id="UP001500886">
    <property type="component" value="Unassembled WGS sequence"/>
</dbReference>
<gene>
    <name evidence="2" type="ORF">GCM10010315_40700</name>
</gene>
<keyword evidence="1" id="KW-0732">Signal</keyword>